<evidence type="ECO:0000256" key="3">
    <source>
        <dbReference type="ARBA" id="ARBA00023052"/>
    </source>
</evidence>
<evidence type="ECO:0000313" key="7">
    <source>
        <dbReference type="EMBL" id="SFA84603.1"/>
    </source>
</evidence>
<dbReference type="SUPFAM" id="SSF52518">
    <property type="entry name" value="Thiamin diphosphate-binding fold (THDP-binding)"/>
    <property type="match status" value="1"/>
</dbReference>
<keyword evidence="8" id="KW-1185">Reference proteome</keyword>
<keyword evidence="3" id="KW-0786">Thiamine pyrophosphate</keyword>
<evidence type="ECO:0000259" key="6">
    <source>
        <dbReference type="Pfam" id="PF00676"/>
    </source>
</evidence>
<dbReference type="AlphaFoldDB" id="A0A1I0W9B2"/>
<evidence type="ECO:0000256" key="2">
    <source>
        <dbReference type="ARBA" id="ARBA00023002"/>
    </source>
</evidence>
<dbReference type="Proteomes" id="UP000198796">
    <property type="component" value="Unassembled WGS sequence"/>
</dbReference>
<feature type="domain" description="Dehydrogenase E1 component" evidence="6">
    <location>
        <begin position="43"/>
        <end position="319"/>
    </location>
</feature>
<dbReference type="EMBL" id="FOJU01000002">
    <property type="protein sequence ID" value="SFA84603.1"/>
    <property type="molecule type" value="Genomic_DNA"/>
</dbReference>
<dbReference type="PANTHER" id="PTHR11516:SF60">
    <property type="entry name" value="PYRUVATE DEHYDROGENASE E1 COMPONENT SUBUNIT ALPHA"/>
    <property type="match status" value="1"/>
</dbReference>
<dbReference type="Pfam" id="PF00676">
    <property type="entry name" value="E1_dh"/>
    <property type="match status" value="1"/>
</dbReference>
<comment type="catalytic activity">
    <reaction evidence="5">
        <text>N(6)-[(R)-lipoyl]-L-lysyl-[protein] + pyruvate + H(+) = N(6)-[(R)-S(8)-acetyldihydrolipoyl]-L-lysyl-[protein] + CO2</text>
        <dbReference type="Rhea" id="RHEA:19189"/>
        <dbReference type="Rhea" id="RHEA-COMP:10474"/>
        <dbReference type="Rhea" id="RHEA-COMP:10478"/>
        <dbReference type="ChEBI" id="CHEBI:15361"/>
        <dbReference type="ChEBI" id="CHEBI:15378"/>
        <dbReference type="ChEBI" id="CHEBI:16526"/>
        <dbReference type="ChEBI" id="CHEBI:83099"/>
        <dbReference type="ChEBI" id="CHEBI:83111"/>
        <dbReference type="EC" id="1.2.4.1"/>
    </reaction>
</comment>
<name>A0A1I0W9B2_9RHOB</name>
<keyword evidence="2" id="KW-0560">Oxidoreductase</keyword>
<dbReference type="STRING" id="871651.SAMN05421688_1105"/>
<evidence type="ECO:0000313" key="8">
    <source>
        <dbReference type="Proteomes" id="UP000198796"/>
    </source>
</evidence>
<dbReference type="GO" id="GO:0006086">
    <property type="term" value="P:pyruvate decarboxylation to acetyl-CoA"/>
    <property type="evidence" value="ECO:0007669"/>
    <property type="project" value="TreeGrafter"/>
</dbReference>
<dbReference type="GO" id="GO:0004739">
    <property type="term" value="F:pyruvate dehydrogenase (acetyl-transferring) activity"/>
    <property type="evidence" value="ECO:0007669"/>
    <property type="project" value="UniProtKB-EC"/>
</dbReference>
<evidence type="ECO:0000256" key="4">
    <source>
        <dbReference type="ARBA" id="ARBA00025211"/>
    </source>
</evidence>
<keyword evidence="7" id="KW-0670">Pyruvate</keyword>
<accession>A0A1I0W9B2</accession>
<dbReference type="Gene3D" id="3.40.50.970">
    <property type="match status" value="1"/>
</dbReference>
<comment type="cofactor">
    <cofactor evidence="1">
        <name>thiamine diphosphate</name>
        <dbReference type="ChEBI" id="CHEBI:58937"/>
    </cofactor>
</comment>
<evidence type="ECO:0000256" key="1">
    <source>
        <dbReference type="ARBA" id="ARBA00001964"/>
    </source>
</evidence>
<organism evidence="7 8">
    <name type="scientific">Poseidonocella pacifica</name>
    <dbReference type="NCBI Taxonomy" id="871651"/>
    <lineage>
        <taxon>Bacteria</taxon>
        <taxon>Pseudomonadati</taxon>
        <taxon>Pseudomonadota</taxon>
        <taxon>Alphaproteobacteria</taxon>
        <taxon>Rhodobacterales</taxon>
        <taxon>Roseobacteraceae</taxon>
        <taxon>Poseidonocella</taxon>
    </lineage>
</organism>
<dbReference type="InterPro" id="IPR029061">
    <property type="entry name" value="THDP-binding"/>
</dbReference>
<comment type="function">
    <text evidence="4">The pyruvate dehydrogenase complex catalyzes the overall conversion of pyruvate to acetyl-CoA and CO(2). It contains multiple copies of three enzymatic components: pyruvate dehydrogenase (E1), dihydrolipoamide acetyltransferase (E2) and lipoamide dehydrogenase (E3).</text>
</comment>
<evidence type="ECO:0000256" key="5">
    <source>
        <dbReference type="ARBA" id="ARBA00051231"/>
    </source>
</evidence>
<sequence>MSPTRDEQHWMYRNMVTSRRFEEAIAKIYFEGKTPVFNMANGPIPGEMHLSDGQEPVAAGVCAHLTPADVVTATHRPHHQAIAKGVDLNKMAAEIFGKATGLSGGRGGHMHIFDPDVNFACSGIIAQGMGPAVGAALSRKMQGKPGVAVAFVGEGAVNQGGWHEAMNLAAVWNLPFVCVIEDNGWGISVAKKTASAVASNAERAAAYSIPGKRVEGNDPYAIYDAAGEAIARARAGEGPSLLEFETYRLAGHFMGDAEGYRPEGEKDALFEKDPIPKMRERLKADGVASEAELDDIEAQASQRVDAAITFARQSADPAPEDALTRVFAA</sequence>
<protein>
    <submittedName>
        <fullName evidence="7">Pyruvate dehydrogenase E1 component alpha subunit</fullName>
    </submittedName>
</protein>
<dbReference type="PANTHER" id="PTHR11516">
    <property type="entry name" value="PYRUVATE DEHYDROGENASE E1 COMPONENT, ALPHA SUBUNIT BACTERIAL AND ORGANELLAR"/>
    <property type="match status" value="1"/>
</dbReference>
<dbReference type="InterPro" id="IPR001017">
    <property type="entry name" value="DH_E1"/>
</dbReference>
<dbReference type="CDD" id="cd02000">
    <property type="entry name" value="TPP_E1_PDC_ADC_BCADC"/>
    <property type="match status" value="1"/>
</dbReference>
<gene>
    <name evidence="7" type="ORF">SAMN05421688_1105</name>
</gene>
<reference evidence="7 8" key="1">
    <citation type="submission" date="2016-10" db="EMBL/GenBank/DDBJ databases">
        <authorList>
            <person name="de Groot N.N."/>
        </authorList>
    </citation>
    <scope>NUCLEOTIDE SEQUENCE [LARGE SCALE GENOMIC DNA]</scope>
    <source>
        <strain evidence="7 8">DSM 29316</strain>
    </source>
</reference>
<dbReference type="InterPro" id="IPR050642">
    <property type="entry name" value="PDH_E1_Alpha_Subunit"/>
</dbReference>
<dbReference type="RefSeq" id="WP_245752520.1">
    <property type="nucleotide sequence ID" value="NZ_FOJU01000002.1"/>
</dbReference>
<proteinExistence type="predicted"/>